<accession>A0ABT1I3K7</accession>
<dbReference type="InterPro" id="IPR013549">
    <property type="entry name" value="DUF1731"/>
</dbReference>
<evidence type="ECO:0000313" key="3">
    <source>
        <dbReference type="Proteomes" id="UP001205311"/>
    </source>
</evidence>
<dbReference type="Pfam" id="PF08338">
    <property type="entry name" value="DUF1731"/>
    <property type="match status" value="1"/>
</dbReference>
<protein>
    <submittedName>
        <fullName evidence="2">TIGR01777 family protein</fullName>
    </submittedName>
</protein>
<dbReference type="Proteomes" id="UP001205311">
    <property type="component" value="Unassembled WGS sequence"/>
</dbReference>
<proteinExistence type="predicted"/>
<feature type="non-terminal residue" evidence="2">
    <location>
        <position position="1"/>
    </location>
</feature>
<gene>
    <name evidence="2" type="ORF">LX15_006116</name>
</gene>
<dbReference type="PANTHER" id="PTHR11092:SF0">
    <property type="entry name" value="EPIMERASE FAMILY PROTEIN SDR39U1"/>
    <property type="match status" value="1"/>
</dbReference>
<dbReference type="InterPro" id="IPR036291">
    <property type="entry name" value="NAD(P)-bd_dom_sf"/>
</dbReference>
<dbReference type="Gene3D" id="3.40.50.720">
    <property type="entry name" value="NAD(P)-binding Rossmann-like Domain"/>
    <property type="match status" value="1"/>
</dbReference>
<name>A0ABT1I3K7_STRSD</name>
<dbReference type="RefSeq" id="WP_253674519.1">
    <property type="nucleotide sequence ID" value="NZ_JAMTCP010000066.1"/>
</dbReference>
<comment type="caution">
    <text evidence="2">The sequence shown here is derived from an EMBL/GenBank/DDBJ whole genome shotgun (WGS) entry which is preliminary data.</text>
</comment>
<reference evidence="2 3" key="1">
    <citation type="submission" date="2022-06" db="EMBL/GenBank/DDBJ databases">
        <title>Genomic Encyclopedia of Archaeal and Bacterial Type Strains, Phase II (KMG-II): from individual species to whole genera.</title>
        <authorList>
            <person name="Goeker M."/>
        </authorList>
    </citation>
    <scope>NUCLEOTIDE SEQUENCE [LARGE SCALE GENOMIC DNA]</scope>
    <source>
        <strain evidence="2 3">DSM 40477</strain>
    </source>
</reference>
<feature type="domain" description="DUF1731" evidence="1">
    <location>
        <begin position="89"/>
        <end position="134"/>
    </location>
</feature>
<dbReference type="PANTHER" id="PTHR11092">
    <property type="entry name" value="SUGAR NUCLEOTIDE EPIMERASE RELATED"/>
    <property type="match status" value="1"/>
</dbReference>
<keyword evidence="3" id="KW-1185">Reference proteome</keyword>
<sequence>RSGVVLSPSGGALGRLRPLFSAFLGGRWGDGRQYLSWISLDDEVNAIRFVLEHPSLSGPVNLTAPAPVTNTEFIHALGDALRRPTPWVVPGFALRAVLGEAAETLLTGQRAVPAALERHGYTFLHPAVGDALRACLTRG</sequence>
<dbReference type="SUPFAM" id="SSF51735">
    <property type="entry name" value="NAD(P)-binding Rossmann-fold domains"/>
    <property type="match status" value="1"/>
</dbReference>
<evidence type="ECO:0000313" key="2">
    <source>
        <dbReference type="EMBL" id="MCP2262380.1"/>
    </source>
</evidence>
<evidence type="ECO:0000259" key="1">
    <source>
        <dbReference type="Pfam" id="PF08338"/>
    </source>
</evidence>
<dbReference type="EMBL" id="JAMTCP010000066">
    <property type="protein sequence ID" value="MCP2262380.1"/>
    <property type="molecule type" value="Genomic_DNA"/>
</dbReference>
<organism evidence="2 3">
    <name type="scientific">Streptoalloteichus tenebrarius (strain ATCC 17920 / DSM 40477 / JCM 4838 / CBS 697.72 / NBRC 16177 / NCIMB 11028 / NRRL B-12390 / A12253. 1 / ISP 5477)</name>
    <name type="common">Streptomyces tenebrarius</name>
    <dbReference type="NCBI Taxonomy" id="1933"/>
    <lineage>
        <taxon>Bacteria</taxon>
        <taxon>Bacillati</taxon>
        <taxon>Actinomycetota</taxon>
        <taxon>Actinomycetes</taxon>
        <taxon>Pseudonocardiales</taxon>
        <taxon>Pseudonocardiaceae</taxon>
        <taxon>Streptoalloteichus</taxon>
    </lineage>
</organism>